<feature type="signal peptide" evidence="4">
    <location>
        <begin position="1"/>
        <end position="23"/>
    </location>
</feature>
<dbReference type="Pfam" id="PF13407">
    <property type="entry name" value="Peripla_BP_4"/>
    <property type="match status" value="1"/>
</dbReference>
<dbReference type="PANTHER" id="PTHR46847">
    <property type="entry name" value="D-ALLOSE-BINDING PERIPLASMIC PROTEIN-RELATED"/>
    <property type="match status" value="1"/>
</dbReference>
<dbReference type="GO" id="GO:0030313">
    <property type="term" value="C:cell envelope"/>
    <property type="evidence" value="ECO:0007669"/>
    <property type="project" value="UniProtKB-SubCell"/>
</dbReference>
<comment type="caution">
    <text evidence="6">The sequence shown here is derived from an EMBL/GenBank/DDBJ whole genome shotgun (WGS) entry which is preliminary data.</text>
</comment>
<proteinExistence type="inferred from homology"/>
<evidence type="ECO:0000259" key="5">
    <source>
        <dbReference type="Pfam" id="PF13407"/>
    </source>
</evidence>
<keyword evidence="7" id="KW-1185">Reference proteome</keyword>
<evidence type="ECO:0000313" key="7">
    <source>
        <dbReference type="Proteomes" id="UP000481087"/>
    </source>
</evidence>
<comment type="subcellular location">
    <subcellularLocation>
        <location evidence="1">Cell envelope</location>
    </subcellularLocation>
</comment>
<comment type="similarity">
    <text evidence="2">Belongs to the bacterial solute-binding protein 2 family.</text>
</comment>
<accession>A0A6L8V9J8</accession>
<dbReference type="Proteomes" id="UP000481087">
    <property type="component" value="Unassembled WGS sequence"/>
</dbReference>
<keyword evidence="3 4" id="KW-0732">Signal</keyword>
<evidence type="ECO:0000313" key="6">
    <source>
        <dbReference type="EMBL" id="MZQ86352.1"/>
    </source>
</evidence>
<feature type="chain" id="PRO_5026819658" evidence="4">
    <location>
        <begin position="24"/>
        <end position="338"/>
    </location>
</feature>
<dbReference type="GO" id="GO:0030246">
    <property type="term" value="F:carbohydrate binding"/>
    <property type="evidence" value="ECO:0007669"/>
    <property type="project" value="UniProtKB-ARBA"/>
</dbReference>
<gene>
    <name evidence="6" type="ORF">GQF01_30040</name>
</gene>
<dbReference type="InterPro" id="IPR025997">
    <property type="entry name" value="SBP_2_dom"/>
</dbReference>
<reference evidence="6 7" key="1">
    <citation type="submission" date="2019-12" db="EMBL/GenBank/DDBJ databases">
        <title>Paenibacillus sp. nov. sp. isolated from soil.</title>
        <authorList>
            <person name="Kim J."/>
            <person name="Jeong S.E."/>
            <person name="Jung H.S."/>
            <person name="Jeon C.O."/>
        </authorList>
    </citation>
    <scope>NUCLEOTIDE SEQUENCE [LARGE SCALE GENOMIC DNA]</scope>
    <source>
        <strain evidence="6 7">5J-6</strain>
    </source>
</reference>
<organism evidence="6 7">
    <name type="scientific">Paenibacillus silvestris</name>
    <dbReference type="NCBI Taxonomy" id="2606219"/>
    <lineage>
        <taxon>Bacteria</taxon>
        <taxon>Bacillati</taxon>
        <taxon>Bacillota</taxon>
        <taxon>Bacilli</taxon>
        <taxon>Bacillales</taxon>
        <taxon>Paenibacillaceae</taxon>
        <taxon>Paenibacillus</taxon>
    </lineage>
</organism>
<evidence type="ECO:0000256" key="3">
    <source>
        <dbReference type="ARBA" id="ARBA00022729"/>
    </source>
</evidence>
<evidence type="ECO:0000256" key="4">
    <source>
        <dbReference type="SAM" id="SignalP"/>
    </source>
</evidence>
<dbReference type="PROSITE" id="PS51257">
    <property type="entry name" value="PROKAR_LIPOPROTEIN"/>
    <property type="match status" value="1"/>
</dbReference>
<dbReference type="Gene3D" id="3.40.50.2300">
    <property type="match status" value="2"/>
</dbReference>
<dbReference type="AlphaFoldDB" id="A0A6L8V9J8"/>
<dbReference type="PANTHER" id="PTHR46847:SF2">
    <property type="entry name" value="ABC TRANSPORTER SUGAR-BINDING PROTEIN"/>
    <property type="match status" value="1"/>
</dbReference>
<protein>
    <submittedName>
        <fullName evidence="6">Substrate-binding domain-containing protein</fullName>
    </submittedName>
</protein>
<evidence type="ECO:0000256" key="1">
    <source>
        <dbReference type="ARBA" id="ARBA00004196"/>
    </source>
</evidence>
<evidence type="ECO:0000256" key="2">
    <source>
        <dbReference type="ARBA" id="ARBA00007639"/>
    </source>
</evidence>
<dbReference type="InterPro" id="IPR028082">
    <property type="entry name" value="Peripla_BP_I"/>
</dbReference>
<feature type="domain" description="Periplasmic binding protein" evidence="5">
    <location>
        <begin position="60"/>
        <end position="315"/>
    </location>
</feature>
<sequence length="338" mass="35362">MQRSLTMKNLKIFLLLFVVFALSACGKTTETKPTVATQAPVESAKTAKAADPTPSKKVVIGLTVQNLSNPFFVAMSKGAAEAAKKHGGEVIAVSAEDNLATQTAQIEDFITKKVSMIILSSVDTRGIAAAVAQAKAAGIPIISVDTISEGGVNASVTSDNVQAGKIAGEYLVKRLNGKGNIAVLDGPPVSAVADRIAGFKEALKAAPDIKIVANQNGNGNRETSLTKMETILQANGKGQIDAVFAINDPTGIGAKIAAEQANRDKEMFIVGVDGSPDAVTTLKENKSFVGSSAQNPFNMITIAVETAFKVLAGEKVEELIKLPTDFITTENVKDYKGW</sequence>
<dbReference type="EMBL" id="WTUZ01000039">
    <property type="protein sequence ID" value="MZQ86352.1"/>
    <property type="molecule type" value="Genomic_DNA"/>
</dbReference>
<name>A0A6L8V9J8_9BACL</name>
<dbReference type="SUPFAM" id="SSF53822">
    <property type="entry name" value="Periplasmic binding protein-like I"/>
    <property type="match status" value="1"/>
</dbReference>